<dbReference type="GeneID" id="92181067"/>
<dbReference type="EMBL" id="JBCAWK010000007">
    <property type="protein sequence ID" value="KAK8853108.1"/>
    <property type="molecule type" value="Genomic_DNA"/>
</dbReference>
<evidence type="ECO:0000256" key="9">
    <source>
        <dbReference type="ARBA" id="ARBA00048048"/>
    </source>
</evidence>
<dbReference type="Pfam" id="PF01529">
    <property type="entry name" value="DHHC"/>
    <property type="match status" value="1"/>
</dbReference>
<dbReference type="EC" id="2.3.1.225" evidence="10"/>
<keyword evidence="6" id="KW-0564">Palmitate</keyword>
<dbReference type="PROSITE" id="PS50216">
    <property type="entry name" value="DHHC"/>
    <property type="match status" value="1"/>
</dbReference>
<dbReference type="PANTHER" id="PTHR12246">
    <property type="entry name" value="PALMITOYLTRANSFERASE ZDHHC16"/>
    <property type="match status" value="1"/>
</dbReference>
<evidence type="ECO:0000256" key="5">
    <source>
        <dbReference type="ARBA" id="ARBA00023136"/>
    </source>
</evidence>
<evidence type="ECO:0000256" key="7">
    <source>
        <dbReference type="ARBA" id="ARBA00023288"/>
    </source>
</evidence>
<feature type="region of interest" description="Disordered" evidence="11">
    <location>
        <begin position="339"/>
        <end position="372"/>
    </location>
</feature>
<evidence type="ECO:0000313" key="14">
    <source>
        <dbReference type="Proteomes" id="UP001388673"/>
    </source>
</evidence>
<organism evidence="13 14">
    <name type="scientific">Kwoniella newhampshirensis</name>
    <dbReference type="NCBI Taxonomy" id="1651941"/>
    <lineage>
        <taxon>Eukaryota</taxon>
        <taxon>Fungi</taxon>
        <taxon>Dikarya</taxon>
        <taxon>Basidiomycota</taxon>
        <taxon>Agaricomycotina</taxon>
        <taxon>Tremellomycetes</taxon>
        <taxon>Tremellales</taxon>
        <taxon>Cryptococcaceae</taxon>
        <taxon>Kwoniella</taxon>
    </lineage>
</organism>
<evidence type="ECO:0000256" key="3">
    <source>
        <dbReference type="ARBA" id="ARBA00022692"/>
    </source>
</evidence>
<feature type="domain" description="Palmitoyltransferase DHHC" evidence="12">
    <location>
        <begin position="132"/>
        <end position="186"/>
    </location>
</feature>
<keyword evidence="4 10" id="KW-1133">Transmembrane helix</keyword>
<dbReference type="RefSeq" id="XP_066802294.1">
    <property type="nucleotide sequence ID" value="XM_066946915.1"/>
</dbReference>
<comment type="domain">
    <text evidence="10">The DHHC domain is required for palmitoyltransferase activity.</text>
</comment>
<evidence type="ECO:0000256" key="11">
    <source>
        <dbReference type="SAM" id="MobiDB-lite"/>
    </source>
</evidence>
<feature type="transmembrane region" description="Helical" evidence="10">
    <location>
        <begin position="220"/>
        <end position="238"/>
    </location>
</feature>
<protein>
    <recommendedName>
        <fullName evidence="10">Palmitoyltransferase</fullName>
        <ecNumber evidence="10">2.3.1.225</ecNumber>
    </recommendedName>
</protein>
<evidence type="ECO:0000256" key="8">
    <source>
        <dbReference type="ARBA" id="ARBA00023315"/>
    </source>
</evidence>
<dbReference type="GO" id="GO:0016020">
    <property type="term" value="C:membrane"/>
    <property type="evidence" value="ECO:0007669"/>
    <property type="project" value="UniProtKB-SubCell"/>
</dbReference>
<keyword evidence="7" id="KW-0449">Lipoprotein</keyword>
<proteinExistence type="inferred from homology"/>
<evidence type="ECO:0000256" key="2">
    <source>
        <dbReference type="ARBA" id="ARBA00022679"/>
    </source>
</evidence>
<evidence type="ECO:0000313" key="13">
    <source>
        <dbReference type="EMBL" id="KAK8853108.1"/>
    </source>
</evidence>
<evidence type="ECO:0000256" key="4">
    <source>
        <dbReference type="ARBA" id="ARBA00022989"/>
    </source>
</evidence>
<dbReference type="AlphaFoldDB" id="A0AAW0YXX4"/>
<evidence type="ECO:0000256" key="1">
    <source>
        <dbReference type="ARBA" id="ARBA00004141"/>
    </source>
</evidence>
<accession>A0AAW0YXX4</accession>
<dbReference type="InterPro" id="IPR001594">
    <property type="entry name" value="Palmitoyltrfase_DHHC"/>
</dbReference>
<comment type="caution">
    <text evidence="13">The sequence shown here is derived from an EMBL/GenBank/DDBJ whole genome shotgun (WGS) entry which is preliminary data.</text>
</comment>
<comment type="similarity">
    <text evidence="10">Belongs to the DHHC palmitoyltransferase family.</text>
</comment>
<sequence length="455" mass="51224">MLVKRLFWLIQQLIPPLLLSYFYAAWKICRYEVGPLLVKQYNLPTIARIYTPLPTILIGTITIHYLRLYFLPSTQSVPPHDPALAIRSQLKIFECLAPSEAGTICRANNEPVDGMEDVPLVDRCWKGRCGGRWKPARTRHCSQCGVCRGGFDHHCPFFANCLTAAYIPTFLSLLLYTPPSVVLLSLPLYSPMYHRALAAYTLSHTSENIRTYWWDWTPSWIIAGGPVGRFVGGLILGWRELDRSEDDGGGVMRLGVGLMVGFGLILALVTAGLATSSISLLLNGNLTIDQGRHSAHSRTIASIQKLVKQNRSIPQKLEDDLLKFSDRAYFFVPFENHSSYGPEGQSEGTSREEVVDDHGDIPEVLRGDNESGNDGGVVRRGVIVPALPEERPYDLGRTRNWEIVMGPRWSWLLPWKALSPVLREDIFDWPISESVEKRLRGEAERRRRVLFGVEG</sequence>
<reference evidence="13 14" key="1">
    <citation type="journal article" date="2024" name="bioRxiv">
        <title>Comparative genomics of Cryptococcus and Kwoniella reveals pathogenesis evolution and contrasting karyotype dynamics via intercentromeric recombination or chromosome fusion.</title>
        <authorList>
            <person name="Coelho M.A."/>
            <person name="David-Palma M."/>
            <person name="Shea T."/>
            <person name="Bowers K."/>
            <person name="McGinley-Smith S."/>
            <person name="Mohammad A.W."/>
            <person name="Gnirke A."/>
            <person name="Yurkov A.M."/>
            <person name="Nowrousian M."/>
            <person name="Sun S."/>
            <person name="Cuomo C.A."/>
            <person name="Heitman J."/>
        </authorList>
    </citation>
    <scope>NUCLEOTIDE SEQUENCE [LARGE SCALE GENOMIC DNA]</scope>
    <source>
        <strain evidence="13 14">CBS 13917</strain>
    </source>
</reference>
<feature type="transmembrane region" description="Helical" evidence="10">
    <location>
        <begin position="46"/>
        <end position="66"/>
    </location>
</feature>
<gene>
    <name evidence="13" type="ORF">IAR55_003809</name>
</gene>
<dbReference type="KEGG" id="kne:92181067"/>
<comment type="catalytic activity">
    <reaction evidence="9 10">
        <text>L-cysteinyl-[protein] + hexadecanoyl-CoA = S-hexadecanoyl-L-cysteinyl-[protein] + CoA</text>
        <dbReference type="Rhea" id="RHEA:36683"/>
        <dbReference type="Rhea" id="RHEA-COMP:10131"/>
        <dbReference type="Rhea" id="RHEA-COMP:11032"/>
        <dbReference type="ChEBI" id="CHEBI:29950"/>
        <dbReference type="ChEBI" id="CHEBI:57287"/>
        <dbReference type="ChEBI" id="CHEBI:57379"/>
        <dbReference type="ChEBI" id="CHEBI:74151"/>
        <dbReference type="EC" id="2.3.1.225"/>
    </reaction>
</comment>
<evidence type="ECO:0000259" key="12">
    <source>
        <dbReference type="Pfam" id="PF01529"/>
    </source>
</evidence>
<dbReference type="Proteomes" id="UP001388673">
    <property type="component" value="Unassembled WGS sequence"/>
</dbReference>
<keyword evidence="2 10" id="KW-0808">Transferase</keyword>
<feature type="compositionally biased region" description="Basic and acidic residues" evidence="11">
    <location>
        <begin position="349"/>
        <end position="369"/>
    </location>
</feature>
<keyword evidence="5 10" id="KW-0472">Membrane</keyword>
<feature type="transmembrane region" description="Helical" evidence="10">
    <location>
        <begin position="250"/>
        <end position="274"/>
    </location>
</feature>
<feature type="transmembrane region" description="Helical" evidence="10">
    <location>
        <begin position="7"/>
        <end position="26"/>
    </location>
</feature>
<keyword evidence="14" id="KW-1185">Reference proteome</keyword>
<dbReference type="GO" id="GO:0019706">
    <property type="term" value="F:protein-cysteine S-palmitoyltransferase activity"/>
    <property type="evidence" value="ECO:0007669"/>
    <property type="project" value="UniProtKB-EC"/>
</dbReference>
<evidence type="ECO:0000256" key="10">
    <source>
        <dbReference type="RuleBase" id="RU079119"/>
    </source>
</evidence>
<feature type="transmembrane region" description="Helical" evidence="10">
    <location>
        <begin position="157"/>
        <end position="176"/>
    </location>
</feature>
<comment type="subcellular location">
    <subcellularLocation>
        <location evidence="1">Membrane</location>
        <topology evidence="1">Multi-pass membrane protein</topology>
    </subcellularLocation>
</comment>
<evidence type="ECO:0000256" key="6">
    <source>
        <dbReference type="ARBA" id="ARBA00023139"/>
    </source>
</evidence>
<keyword evidence="8 10" id="KW-0012">Acyltransferase</keyword>
<keyword evidence="3 10" id="KW-0812">Transmembrane</keyword>
<dbReference type="InterPro" id="IPR039859">
    <property type="entry name" value="PFA4/ZDH16/20/ERF2-like"/>
</dbReference>
<name>A0AAW0YXX4_9TREE</name>